<keyword evidence="8" id="KW-1185">Reference proteome</keyword>
<sequence>MIIIFRISLRRNENMKGLSWVVRNYRRIRATYAHLRNPNTSIFDKILILFSFLYLINPLDLIADPVLGIGIIDDVVVVLFLLSTIGEKLDKYTIKKKTNKKYKNKDLIEDVEYEVFDE</sequence>
<gene>
    <name evidence="7" type="ORF">CCE28_11900</name>
</gene>
<feature type="transmembrane region" description="Helical" evidence="5">
    <location>
        <begin position="65"/>
        <end position="86"/>
    </location>
</feature>
<feature type="domain" description="DUF1232" evidence="6">
    <location>
        <begin position="45"/>
        <end position="80"/>
    </location>
</feature>
<evidence type="ECO:0000313" key="7">
    <source>
        <dbReference type="EMBL" id="PAB59215.1"/>
    </source>
</evidence>
<comment type="caution">
    <text evidence="7">The sequence shown here is derived from an EMBL/GenBank/DDBJ whole genome shotgun (WGS) entry which is preliminary data.</text>
</comment>
<comment type="subcellular location">
    <subcellularLocation>
        <location evidence="1">Endomembrane system</location>
        <topology evidence="1">Multi-pass membrane protein</topology>
    </subcellularLocation>
</comment>
<evidence type="ECO:0000256" key="1">
    <source>
        <dbReference type="ARBA" id="ARBA00004127"/>
    </source>
</evidence>
<evidence type="ECO:0000256" key="3">
    <source>
        <dbReference type="ARBA" id="ARBA00022989"/>
    </source>
</evidence>
<organism evidence="7 8">
    <name type="scientific">Anaeromicrobium sediminis</name>
    <dbReference type="NCBI Taxonomy" id="1478221"/>
    <lineage>
        <taxon>Bacteria</taxon>
        <taxon>Bacillati</taxon>
        <taxon>Bacillota</taxon>
        <taxon>Clostridia</taxon>
        <taxon>Peptostreptococcales</taxon>
        <taxon>Thermotaleaceae</taxon>
        <taxon>Anaeromicrobium</taxon>
    </lineage>
</organism>
<keyword evidence="2 5" id="KW-0812">Transmembrane</keyword>
<dbReference type="GO" id="GO:0012505">
    <property type="term" value="C:endomembrane system"/>
    <property type="evidence" value="ECO:0007669"/>
    <property type="project" value="UniProtKB-SubCell"/>
</dbReference>
<reference evidence="7 8" key="1">
    <citation type="submission" date="2017-06" db="EMBL/GenBank/DDBJ databases">
        <title>Draft genome sequence of anaerobic fermentative bacterium Anaeromicrobium sediminis DY2726D isolated from West Pacific Ocean sediments.</title>
        <authorList>
            <person name="Zeng X."/>
        </authorList>
    </citation>
    <scope>NUCLEOTIDE SEQUENCE [LARGE SCALE GENOMIC DNA]</scope>
    <source>
        <strain evidence="7 8">DY2726D</strain>
    </source>
</reference>
<proteinExistence type="predicted"/>
<evidence type="ECO:0000259" key="6">
    <source>
        <dbReference type="Pfam" id="PF06803"/>
    </source>
</evidence>
<dbReference type="AlphaFoldDB" id="A0A267MK04"/>
<accession>A0A267MK04</accession>
<keyword evidence="3 5" id="KW-1133">Transmembrane helix</keyword>
<name>A0A267MK04_9FIRM</name>
<evidence type="ECO:0000256" key="2">
    <source>
        <dbReference type="ARBA" id="ARBA00022692"/>
    </source>
</evidence>
<protein>
    <recommendedName>
        <fullName evidence="6">DUF1232 domain-containing protein</fullName>
    </recommendedName>
</protein>
<evidence type="ECO:0000313" key="8">
    <source>
        <dbReference type="Proteomes" id="UP000216024"/>
    </source>
</evidence>
<evidence type="ECO:0000256" key="4">
    <source>
        <dbReference type="ARBA" id="ARBA00023136"/>
    </source>
</evidence>
<dbReference type="Pfam" id="PF06803">
    <property type="entry name" value="DUF1232"/>
    <property type="match status" value="1"/>
</dbReference>
<dbReference type="EMBL" id="NIBG01000009">
    <property type="protein sequence ID" value="PAB59215.1"/>
    <property type="molecule type" value="Genomic_DNA"/>
</dbReference>
<evidence type="ECO:0000256" key="5">
    <source>
        <dbReference type="SAM" id="Phobius"/>
    </source>
</evidence>
<feature type="transmembrane region" description="Helical" evidence="5">
    <location>
        <begin position="42"/>
        <end position="59"/>
    </location>
</feature>
<keyword evidence="4 5" id="KW-0472">Membrane</keyword>
<dbReference type="Proteomes" id="UP000216024">
    <property type="component" value="Unassembled WGS sequence"/>
</dbReference>
<dbReference type="InterPro" id="IPR010652">
    <property type="entry name" value="DUF1232"/>
</dbReference>